<reference evidence="7 8" key="1">
    <citation type="submission" date="2019-12" db="EMBL/GenBank/DDBJ databases">
        <title>Novel species isolated from a subtropical stream in China.</title>
        <authorList>
            <person name="Lu H."/>
        </authorList>
    </citation>
    <scope>NUCLEOTIDE SEQUENCE [LARGE SCALE GENOMIC DNA]</scope>
    <source>
        <strain evidence="7 8">FT94W</strain>
    </source>
</reference>
<proteinExistence type="predicted"/>
<organism evidence="7 8">
    <name type="scientific">Duganella lactea</name>
    <dbReference type="NCBI Taxonomy" id="2692173"/>
    <lineage>
        <taxon>Bacteria</taxon>
        <taxon>Pseudomonadati</taxon>
        <taxon>Pseudomonadota</taxon>
        <taxon>Betaproteobacteria</taxon>
        <taxon>Burkholderiales</taxon>
        <taxon>Oxalobacteraceae</taxon>
        <taxon>Telluria group</taxon>
        <taxon>Duganella</taxon>
    </lineage>
</organism>
<dbReference type="Gene3D" id="3.30.565.10">
    <property type="entry name" value="Histidine kinase-like ATPase, C-terminal domain"/>
    <property type="match status" value="1"/>
</dbReference>
<dbReference type="InterPro" id="IPR013783">
    <property type="entry name" value="Ig-like_fold"/>
</dbReference>
<evidence type="ECO:0000256" key="2">
    <source>
        <dbReference type="ARBA" id="ARBA00022777"/>
    </source>
</evidence>
<evidence type="ECO:0000256" key="5">
    <source>
        <dbReference type="SAM" id="SignalP"/>
    </source>
</evidence>
<dbReference type="Pfam" id="PF07730">
    <property type="entry name" value="HisKA_3"/>
    <property type="match status" value="1"/>
</dbReference>
<dbReference type="Gene3D" id="1.20.5.1930">
    <property type="match status" value="1"/>
</dbReference>
<feature type="chain" id="PRO_5046245847" description="Histidine kinase/HSP90-like ATPase domain-containing protein" evidence="5">
    <location>
        <begin position="23"/>
        <end position="1006"/>
    </location>
</feature>
<evidence type="ECO:0000313" key="8">
    <source>
        <dbReference type="Proteomes" id="UP000449678"/>
    </source>
</evidence>
<dbReference type="Gene3D" id="2.130.10.10">
    <property type="entry name" value="YVTN repeat-like/Quinoprotein amine dehydrogenase"/>
    <property type="match status" value="3"/>
</dbReference>
<name>A0ABW9V7C4_9BURK</name>
<dbReference type="Proteomes" id="UP000449678">
    <property type="component" value="Unassembled WGS sequence"/>
</dbReference>
<dbReference type="EMBL" id="WWCO01000006">
    <property type="protein sequence ID" value="MYM34675.1"/>
    <property type="molecule type" value="Genomic_DNA"/>
</dbReference>
<dbReference type="InterPro" id="IPR015943">
    <property type="entry name" value="WD40/YVTN_repeat-like_dom_sf"/>
</dbReference>
<dbReference type="PANTHER" id="PTHR24421:SF62">
    <property type="entry name" value="SENSORY TRANSDUCTION HISTIDINE KINASE"/>
    <property type="match status" value="1"/>
</dbReference>
<keyword evidence="4" id="KW-0812">Transmembrane</keyword>
<dbReference type="InterPro" id="IPR050482">
    <property type="entry name" value="Sensor_HK_TwoCompSys"/>
</dbReference>
<evidence type="ECO:0000256" key="4">
    <source>
        <dbReference type="SAM" id="Phobius"/>
    </source>
</evidence>
<protein>
    <recommendedName>
        <fullName evidence="6">Histidine kinase/HSP90-like ATPase domain-containing protein</fullName>
    </recommendedName>
</protein>
<evidence type="ECO:0000256" key="1">
    <source>
        <dbReference type="ARBA" id="ARBA00022679"/>
    </source>
</evidence>
<feature type="domain" description="Histidine kinase/HSP90-like ATPase" evidence="6">
    <location>
        <begin position="893"/>
        <end position="989"/>
    </location>
</feature>
<dbReference type="Pfam" id="PF02518">
    <property type="entry name" value="HATPase_c"/>
    <property type="match status" value="1"/>
</dbReference>
<keyword evidence="5" id="KW-0732">Signal</keyword>
<dbReference type="SMART" id="SM00387">
    <property type="entry name" value="HATPase_c"/>
    <property type="match status" value="1"/>
</dbReference>
<keyword evidence="8" id="KW-1185">Reference proteome</keyword>
<dbReference type="InterPro" id="IPR011123">
    <property type="entry name" value="Y_Y_Y"/>
</dbReference>
<dbReference type="CDD" id="cd16917">
    <property type="entry name" value="HATPase_UhpB-NarQ-NarX-like"/>
    <property type="match status" value="1"/>
</dbReference>
<feature type="transmembrane region" description="Helical" evidence="4">
    <location>
        <begin position="755"/>
        <end position="772"/>
    </location>
</feature>
<dbReference type="InterPro" id="IPR003594">
    <property type="entry name" value="HATPase_dom"/>
</dbReference>
<keyword evidence="1" id="KW-0808">Transferase</keyword>
<keyword evidence="4" id="KW-1133">Transmembrane helix</keyword>
<dbReference type="InterPro" id="IPR036890">
    <property type="entry name" value="HATPase_C_sf"/>
</dbReference>
<keyword evidence="4" id="KW-0472">Membrane</keyword>
<keyword evidence="3" id="KW-0902">Two-component regulatory system</keyword>
<dbReference type="PANTHER" id="PTHR24421">
    <property type="entry name" value="NITRATE/NITRITE SENSOR PROTEIN NARX-RELATED"/>
    <property type="match status" value="1"/>
</dbReference>
<dbReference type="SUPFAM" id="SSF63829">
    <property type="entry name" value="Calcium-dependent phosphotriesterase"/>
    <property type="match status" value="1"/>
</dbReference>
<sequence length="1006" mass="109898">MPKFIHFLCLLALLAGASAARALDSKVSLSDYHHDIWTGKDGAPGEVSAMAQTADGWLWIASSNGLYRFDGVRFRRFEAVSGEVAPKRPITALTALRNGDLLIGYIFGGVSLLSKGHITDYPTRIGNDLLAPVSSVIRDDDGAVWVATTIGLLKLEQGVWRNVGAAMGLPQGRVSNLQFDQYRQMWLAIGEQLMVREPGSQRFRTVLRGYATVNLSTSPDGRLWLDTHGKLITVPSDHPGPPLPRPAWMAQAAGQENGLFDRDGNYWMLGCPGVCRTDGIGRQPDSVYSPAAQPDSKLDQPWQVSNLTGNVIFEDRDGNIWIGTQSGVERFRNNRLTKVRMSGGERFFTFALDDAGRALVWAKPTNELWRLNADGGAELLERGVASPFGVLANGADGALLKAGLEQIERRRGEQVESIAYPAGVAEAAGVPVTRIIDDGRALWLSVARRGSFRWQDGQWAPQSELGLPNGIAFAAPGGRGVMWFGYSDGLVLRYDNGKLTRYAPQPDGDVGAITFVHSGPEVVIGGNGGLAVLQGGRFRRLSVSDSEVLSRVSGMVIAANGDRWFNGSKGVVRVRADQWRAALATPQAALDYTLYGVLDGYPDFAATANRLPSAIADAQGQLWFAGVSGVARLDGTRAYPKPHPPEVKIETLVAQGKRYLDFSRPLQLAPATTALRIEYTALSYSMPEGLRFHYLLEGVDRDWQEAGTRRAISYTNLGPGDYRFRVAAVNQFGQWNTSETAISMRILPTFTQTPLFYGLCALAALLLLYLLYRLWARQATLRIATRLAERERIARALHDSFLQSVHGLTLSFQSALGALPADFASRRKIERVLLMADKVMEEGRNEVQDLRSGAMGDGDLAHGLTLVGEVLQESQRAVFSLRTLGTPRQLDEQMACEAYSIGREAILNAFRHADAASIQVALDYAPGQFSLQVADDGRGITDELIRNGTKGHWGLTGMLERATRIGGHLALENVAGGGTRMRLTVPAARAYVGRAGWKRWLPRRFR</sequence>
<dbReference type="RefSeq" id="WP_160990078.1">
    <property type="nucleotide sequence ID" value="NZ_WWCO01000006.1"/>
</dbReference>
<keyword evidence="2" id="KW-0418">Kinase</keyword>
<evidence type="ECO:0000259" key="6">
    <source>
        <dbReference type="SMART" id="SM00387"/>
    </source>
</evidence>
<dbReference type="InterPro" id="IPR011110">
    <property type="entry name" value="Reg_prop"/>
</dbReference>
<dbReference type="Gene3D" id="2.60.40.10">
    <property type="entry name" value="Immunoglobulins"/>
    <property type="match status" value="1"/>
</dbReference>
<dbReference type="SUPFAM" id="SSF55874">
    <property type="entry name" value="ATPase domain of HSP90 chaperone/DNA topoisomerase II/histidine kinase"/>
    <property type="match status" value="1"/>
</dbReference>
<dbReference type="Pfam" id="PF07495">
    <property type="entry name" value="Y_Y_Y"/>
    <property type="match status" value="1"/>
</dbReference>
<dbReference type="Pfam" id="PF07494">
    <property type="entry name" value="Reg_prop"/>
    <property type="match status" value="1"/>
</dbReference>
<evidence type="ECO:0000313" key="7">
    <source>
        <dbReference type="EMBL" id="MYM34675.1"/>
    </source>
</evidence>
<dbReference type="InterPro" id="IPR011712">
    <property type="entry name" value="Sig_transdc_His_kin_sub3_dim/P"/>
</dbReference>
<feature type="signal peptide" evidence="5">
    <location>
        <begin position="1"/>
        <end position="22"/>
    </location>
</feature>
<gene>
    <name evidence="7" type="ORF">GTP38_10025</name>
</gene>
<evidence type="ECO:0000256" key="3">
    <source>
        <dbReference type="ARBA" id="ARBA00023012"/>
    </source>
</evidence>
<comment type="caution">
    <text evidence="7">The sequence shown here is derived from an EMBL/GenBank/DDBJ whole genome shotgun (WGS) entry which is preliminary data.</text>
</comment>
<accession>A0ABW9V7C4</accession>
<dbReference type="InterPro" id="IPR011047">
    <property type="entry name" value="Quinoprotein_ADH-like_sf"/>
</dbReference>
<dbReference type="SUPFAM" id="SSF50998">
    <property type="entry name" value="Quinoprotein alcohol dehydrogenase-like"/>
    <property type="match status" value="1"/>
</dbReference>